<dbReference type="Pfam" id="PF00858">
    <property type="entry name" value="ASC"/>
    <property type="match status" value="1"/>
</dbReference>
<keyword evidence="11 12" id="KW-0407">Ion channel</keyword>
<evidence type="ECO:0008006" key="16">
    <source>
        <dbReference type="Google" id="ProtNLM"/>
    </source>
</evidence>
<dbReference type="GO" id="GO:0005886">
    <property type="term" value="C:plasma membrane"/>
    <property type="evidence" value="ECO:0007669"/>
    <property type="project" value="TreeGrafter"/>
</dbReference>
<reference evidence="14 15" key="1">
    <citation type="submission" date="2019-01" db="EMBL/GenBank/DDBJ databases">
        <authorList>
            <person name="Sayadi A."/>
        </authorList>
    </citation>
    <scope>NUCLEOTIDE SEQUENCE [LARGE SCALE GENOMIC DNA]</scope>
</reference>
<dbReference type="Proteomes" id="UP000410492">
    <property type="component" value="Unassembled WGS sequence"/>
</dbReference>
<dbReference type="AlphaFoldDB" id="A0A653CV46"/>
<name>A0A653CV46_CALMS</name>
<evidence type="ECO:0000256" key="13">
    <source>
        <dbReference type="SAM" id="Phobius"/>
    </source>
</evidence>
<keyword evidence="6 13" id="KW-1133">Transmembrane helix</keyword>
<evidence type="ECO:0000256" key="6">
    <source>
        <dbReference type="ARBA" id="ARBA00022989"/>
    </source>
</evidence>
<keyword evidence="4 12" id="KW-0894">Sodium channel</keyword>
<gene>
    <name evidence="14" type="ORF">CALMAC_LOCUS11970</name>
</gene>
<keyword evidence="15" id="KW-1185">Reference proteome</keyword>
<evidence type="ECO:0000256" key="11">
    <source>
        <dbReference type="ARBA" id="ARBA00023303"/>
    </source>
</evidence>
<dbReference type="PANTHER" id="PTHR11690:SF175">
    <property type="entry name" value="PICKPOCKET 13-RELATED"/>
    <property type="match status" value="1"/>
</dbReference>
<evidence type="ECO:0000256" key="3">
    <source>
        <dbReference type="ARBA" id="ARBA00022448"/>
    </source>
</evidence>
<evidence type="ECO:0000256" key="9">
    <source>
        <dbReference type="ARBA" id="ARBA00023136"/>
    </source>
</evidence>
<organism evidence="14 15">
    <name type="scientific">Callosobruchus maculatus</name>
    <name type="common">Southern cowpea weevil</name>
    <name type="synonym">Pulse bruchid</name>
    <dbReference type="NCBI Taxonomy" id="64391"/>
    <lineage>
        <taxon>Eukaryota</taxon>
        <taxon>Metazoa</taxon>
        <taxon>Ecdysozoa</taxon>
        <taxon>Arthropoda</taxon>
        <taxon>Hexapoda</taxon>
        <taxon>Insecta</taxon>
        <taxon>Pterygota</taxon>
        <taxon>Neoptera</taxon>
        <taxon>Endopterygota</taxon>
        <taxon>Coleoptera</taxon>
        <taxon>Polyphaga</taxon>
        <taxon>Cucujiformia</taxon>
        <taxon>Chrysomeloidea</taxon>
        <taxon>Chrysomelidae</taxon>
        <taxon>Bruchinae</taxon>
        <taxon>Bruchini</taxon>
        <taxon>Callosobruchus</taxon>
    </lineage>
</organism>
<dbReference type="GO" id="GO:0015280">
    <property type="term" value="F:ligand-gated sodium channel activity"/>
    <property type="evidence" value="ECO:0007669"/>
    <property type="project" value="TreeGrafter"/>
</dbReference>
<comment type="subcellular location">
    <subcellularLocation>
        <location evidence="1">Membrane</location>
        <topology evidence="1">Multi-pass membrane protein</topology>
    </subcellularLocation>
</comment>
<evidence type="ECO:0000256" key="8">
    <source>
        <dbReference type="ARBA" id="ARBA00023065"/>
    </source>
</evidence>
<keyword evidence="7" id="KW-0915">Sodium</keyword>
<dbReference type="InterPro" id="IPR001873">
    <property type="entry name" value="ENaC"/>
</dbReference>
<evidence type="ECO:0000256" key="4">
    <source>
        <dbReference type="ARBA" id="ARBA00022461"/>
    </source>
</evidence>
<evidence type="ECO:0000256" key="2">
    <source>
        <dbReference type="ARBA" id="ARBA00007193"/>
    </source>
</evidence>
<comment type="similarity">
    <text evidence="2 12">Belongs to the amiloride-sensitive sodium channel (TC 1.A.6) family.</text>
</comment>
<keyword evidence="5 12" id="KW-0812">Transmembrane</keyword>
<keyword evidence="10 12" id="KW-0739">Sodium transport</keyword>
<dbReference type="OrthoDB" id="8188903at2759"/>
<feature type="transmembrane region" description="Helical" evidence="13">
    <location>
        <begin position="397"/>
        <end position="424"/>
    </location>
</feature>
<keyword evidence="9 13" id="KW-0472">Membrane</keyword>
<dbReference type="Gene3D" id="1.10.287.770">
    <property type="entry name" value="YojJ-like"/>
    <property type="match status" value="1"/>
</dbReference>
<evidence type="ECO:0000256" key="10">
    <source>
        <dbReference type="ARBA" id="ARBA00023201"/>
    </source>
</evidence>
<evidence type="ECO:0000256" key="12">
    <source>
        <dbReference type="RuleBase" id="RU000679"/>
    </source>
</evidence>
<evidence type="ECO:0000313" key="15">
    <source>
        <dbReference type="Proteomes" id="UP000410492"/>
    </source>
</evidence>
<dbReference type="Gene3D" id="1.10.287.820">
    <property type="entry name" value="Acid-sensing ion channel domain"/>
    <property type="match status" value="1"/>
</dbReference>
<proteinExistence type="inferred from homology"/>
<evidence type="ECO:0000256" key="7">
    <source>
        <dbReference type="ARBA" id="ARBA00023053"/>
    </source>
</evidence>
<accession>A0A653CV46</accession>
<dbReference type="EMBL" id="CAACVG010008938">
    <property type="protein sequence ID" value="VEN51549.1"/>
    <property type="molecule type" value="Genomic_DNA"/>
</dbReference>
<evidence type="ECO:0000313" key="14">
    <source>
        <dbReference type="EMBL" id="VEN51549.1"/>
    </source>
</evidence>
<keyword evidence="8 12" id="KW-0406">Ion transport</keyword>
<protein>
    <recommendedName>
        <fullName evidence="16">Sodium channel protein Nach</fullName>
    </recommendedName>
</protein>
<evidence type="ECO:0000256" key="5">
    <source>
        <dbReference type="ARBA" id="ARBA00022692"/>
    </source>
</evidence>
<keyword evidence="3 12" id="KW-0813">Transport</keyword>
<dbReference type="PANTHER" id="PTHR11690">
    <property type="entry name" value="AMILORIDE-SENSITIVE SODIUM CHANNEL-RELATED"/>
    <property type="match status" value="1"/>
</dbReference>
<sequence>MAIWKEYFEVPTYRATHALVNEKLHWSERIFWLITIAICAGGSYHVIAHSIEDYNRQKAVFRVDTNYLDWTTYFPSVVICEKNGQTKALEKKKSELFGAKTSYQDNQVLHALDMAFYRPPRFGERFEACRNRPQECLQGNYSIYMKFRSVCTDLLTYCSYGTEKFDCCSEFLPVDTGYGKCFAFNNRGGSVKFNLTRTPTLIVEAKKPFLVLSVLSPGSVPTTKNTRYEIADSGATNFLPSSLHEIYVGIQDTVTLDPEGQMSIERRQCRYHEENNLKHFSFYSQSNCEIECYIEAQKKYCGCAAHIFPRLEEHEYCNLTGMLCTNFNKDIEAYMARDCVCLTNCENSEINKIGYIMNKIPDKFKWLGKGSQIRFIIKATPSTIRNIRYDSTPLLDLIVKIGGAVGFFLGCSFLSCIQLFYYFFIRPIANHYELKENRKNVFKNRKMNENFLVAKRKLRLRNVEKDIQNNLFKKKVQIWHVQRYHE</sequence>
<evidence type="ECO:0000256" key="1">
    <source>
        <dbReference type="ARBA" id="ARBA00004141"/>
    </source>
</evidence>